<name>A0A8X6IEG4_TRICU</name>
<dbReference type="Proteomes" id="UP000887116">
    <property type="component" value="Unassembled WGS sequence"/>
</dbReference>
<organism evidence="1 2">
    <name type="scientific">Trichonephila clavata</name>
    <name type="common">Joro spider</name>
    <name type="synonym">Nephila clavata</name>
    <dbReference type="NCBI Taxonomy" id="2740835"/>
    <lineage>
        <taxon>Eukaryota</taxon>
        <taxon>Metazoa</taxon>
        <taxon>Ecdysozoa</taxon>
        <taxon>Arthropoda</taxon>
        <taxon>Chelicerata</taxon>
        <taxon>Arachnida</taxon>
        <taxon>Araneae</taxon>
        <taxon>Araneomorphae</taxon>
        <taxon>Entelegynae</taxon>
        <taxon>Araneoidea</taxon>
        <taxon>Nephilidae</taxon>
        <taxon>Trichonephila</taxon>
    </lineage>
</organism>
<sequence>MIIKSALLSKCNMNHQVHEETWQALGELKSSIEKNIENVNYLETCKRSLIEAIAKSSYASVMISSDVMKDGLQITV</sequence>
<gene>
    <name evidence="1" type="ORF">TNCT_204861</name>
</gene>
<accession>A0A8X6IEG4</accession>
<comment type="caution">
    <text evidence="1">The sequence shown here is derived from an EMBL/GenBank/DDBJ whole genome shotgun (WGS) entry which is preliminary data.</text>
</comment>
<protein>
    <submittedName>
        <fullName evidence="1">Uncharacterized protein</fullName>
    </submittedName>
</protein>
<dbReference type="EMBL" id="BMAO01008080">
    <property type="protein sequence ID" value="GFR20629.1"/>
    <property type="molecule type" value="Genomic_DNA"/>
</dbReference>
<proteinExistence type="predicted"/>
<evidence type="ECO:0000313" key="2">
    <source>
        <dbReference type="Proteomes" id="UP000887116"/>
    </source>
</evidence>
<reference evidence="1" key="1">
    <citation type="submission" date="2020-07" db="EMBL/GenBank/DDBJ databases">
        <title>Multicomponent nature underlies the extraordinary mechanical properties of spider dragline silk.</title>
        <authorList>
            <person name="Kono N."/>
            <person name="Nakamura H."/>
            <person name="Mori M."/>
            <person name="Yoshida Y."/>
            <person name="Ohtoshi R."/>
            <person name="Malay A.D."/>
            <person name="Moran D.A.P."/>
            <person name="Tomita M."/>
            <person name="Numata K."/>
            <person name="Arakawa K."/>
        </authorList>
    </citation>
    <scope>NUCLEOTIDE SEQUENCE</scope>
</reference>
<dbReference type="AlphaFoldDB" id="A0A8X6IEG4"/>
<evidence type="ECO:0000313" key="1">
    <source>
        <dbReference type="EMBL" id="GFR20629.1"/>
    </source>
</evidence>
<keyword evidence="2" id="KW-1185">Reference proteome</keyword>